<evidence type="ECO:0000313" key="3">
    <source>
        <dbReference type="EMBL" id="WKW16481.1"/>
    </source>
</evidence>
<organism evidence="3 4">
    <name type="scientific">Pseudogemmatithrix spongiicola</name>
    <dbReference type="NCBI Taxonomy" id="3062599"/>
    <lineage>
        <taxon>Bacteria</taxon>
        <taxon>Pseudomonadati</taxon>
        <taxon>Gemmatimonadota</taxon>
        <taxon>Gemmatimonadia</taxon>
        <taxon>Gemmatimonadales</taxon>
        <taxon>Gemmatimonadaceae</taxon>
        <taxon>Pseudogemmatithrix</taxon>
    </lineage>
</organism>
<feature type="chain" id="PRO_5041415863" evidence="1">
    <location>
        <begin position="22"/>
        <end position="398"/>
    </location>
</feature>
<dbReference type="KEGG" id="pspc:Strain318_002897"/>
<feature type="signal peptide" evidence="1">
    <location>
        <begin position="1"/>
        <end position="21"/>
    </location>
</feature>
<evidence type="ECO:0000313" key="2">
    <source>
        <dbReference type="EMBL" id="WKW13575.1"/>
    </source>
</evidence>
<dbReference type="Proteomes" id="UP001229955">
    <property type="component" value="Chromosome"/>
</dbReference>
<keyword evidence="4" id="KW-1185">Reference proteome</keyword>
<sequence>MFRRTAVVVASLLLTATASVAQEITLTTDVLDRYVTSYDKEREEIAALDPKLREIDQRIRRFRECKIAFEAAGSATRSRLGALAARAGIRARCGANNESDIEREKTALREQATRTAAQAGNFTVPQFQRLGIRLERIYAYGDRAGLSAPEVEAVNARRERFGSIYGVNAAALEAALGGLGRGTGGVPAAGQWTADYTWLYIGQLWGMMYGTGANVFDEDYQPGQWTRWELGGNDDDDKAIVERAFLSKDEEGKEWWRYKSVMGGDTIVLEGLFKDAGDGLQELVRMRGRMPGEKEPNEMMVPENMTMLQAWGMFRSRPTKESVDGATVGTENVTTPAGTFSAKRVHFGSTGGRQEWWLSPTVPGGWVQYTVNAEDKEDGFRMRLIAHGSGATSELGSR</sequence>
<gene>
    <name evidence="2" type="ORF">Strain138_002899</name>
    <name evidence="3" type="ORF">Strain318_002897</name>
</gene>
<dbReference type="EMBL" id="CP130613">
    <property type="protein sequence ID" value="WKW16481.1"/>
    <property type="molecule type" value="Genomic_DNA"/>
</dbReference>
<dbReference type="AlphaFoldDB" id="A0AA49Q944"/>
<accession>A0AA49Q6Z4</accession>
<evidence type="ECO:0000256" key="1">
    <source>
        <dbReference type="SAM" id="SignalP"/>
    </source>
</evidence>
<dbReference type="RefSeq" id="WP_367886413.1">
    <property type="nucleotide sequence ID" value="NZ_CP130612.1"/>
</dbReference>
<protein>
    <submittedName>
        <fullName evidence="3">Uncharacterized protein</fullName>
    </submittedName>
</protein>
<name>A0AA49Q944_9BACT</name>
<reference evidence="3" key="1">
    <citation type="submission" date="2023-07" db="EMBL/GenBank/DDBJ databases">
        <authorList>
            <person name="Haufschild T."/>
            <person name="Kallscheuer N."/>
            <person name="Hammer J."/>
            <person name="Kohn T."/>
            <person name="Kabuu M."/>
            <person name="Jogler M."/>
            <person name="Wohfarth N."/>
            <person name="Heuer A."/>
            <person name="Rohde M."/>
            <person name="van Teeseling M.C.F."/>
            <person name="Jogler C."/>
        </authorList>
    </citation>
    <scope>NUCLEOTIDE SEQUENCE</scope>
    <source>
        <strain evidence="2">Strain 138</strain>
        <strain evidence="3">Strain 318</strain>
    </source>
</reference>
<proteinExistence type="predicted"/>
<dbReference type="EMBL" id="CP130612">
    <property type="protein sequence ID" value="WKW13575.1"/>
    <property type="molecule type" value="Genomic_DNA"/>
</dbReference>
<accession>A0AA49Q944</accession>
<keyword evidence="1" id="KW-0732">Signal</keyword>
<evidence type="ECO:0000313" key="4">
    <source>
        <dbReference type="Proteomes" id="UP001229955"/>
    </source>
</evidence>